<dbReference type="InterPro" id="IPR030184">
    <property type="entry name" value="WAT1-related"/>
</dbReference>
<dbReference type="InterPro" id="IPR037185">
    <property type="entry name" value="EmrE-like"/>
</dbReference>
<dbReference type="Pfam" id="PF00892">
    <property type="entry name" value="EamA"/>
    <property type="match status" value="2"/>
</dbReference>
<reference evidence="9" key="1">
    <citation type="submission" date="2025-08" db="UniProtKB">
        <authorList>
            <consortium name="RefSeq"/>
        </authorList>
    </citation>
    <scope>IDENTIFICATION</scope>
</reference>
<evidence type="ECO:0000256" key="1">
    <source>
        <dbReference type="ARBA" id="ARBA00004141"/>
    </source>
</evidence>
<feature type="transmembrane region" description="Helical" evidence="6">
    <location>
        <begin position="144"/>
        <end position="162"/>
    </location>
</feature>
<dbReference type="Proteomes" id="UP000694918">
    <property type="component" value="Unplaced"/>
</dbReference>
<feature type="domain" description="EamA" evidence="7">
    <location>
        <begin position="20"/>
        <end position="160"/>
    </location>
</feature>
<feature type="transmembrane region" description="Helical" evidence="6">
    <location>
        <begin position="221"/>
        <end position="245"/>
    </location>
</feature>
<dbReference type="RefSeq" id="XP_010999363.1">
    <property type="nucleotide sequence ID" value="XM_011001061.1"/>
</dbReference>
<organism evidence="8 9">
    <name type="scientific">Populus euphratica</name>
    <name type="common">Euphrates poplar</name>
    <dbReference type="NCBI Taxonomy" id="75702"/>
    <lineage>
        <taxon>Eukaryota</taxon>
        <taxon>Viridiplantae</taxon>
        <taxon>Streptophyta</taxon>
        <taxon>Embryophyta</taxon>
        <taxon>Tracheophyta</taxon>
        <taxon>Spermatophyta</taxon>
        <taxon>Magnoliopsida</taxon>
        <taxon>eudicotyledons</taxon>
        <taxon>Gunneridae</taxon>
        <taxon>Pentapetalae</taxon>
        <taxon>rosids</taxon>
        <taxon>fabids</taxon>
        <taxon>Malpighiales</taxon>
        <taxon>Salicaceae</taxon>
        <taxon>Saliceae</taxon>
        <taxon>Populus</taxon>
    </lineage>
</organism>
<keyword evidence="8" id="KW-1185">Reference proteome</keyword>
<evidence type="ECO:0000259" key="7">
    <source>
        <dbReference type="Pfam" id="PF00892"/>
    </source>
</evidence>
<comment type="subcellular location">
    <subcellularLocation>
        <location evidence="1 6">Membrane</location>
        <topology evidence="1 6">Multi-pass membrane protein</topology>
    </subcellularLocation>
</comment>
<proteinExistence type="inferred from homology"/>
<evidence type="ECO:0000256" key="4">
    <source>
        <dbReference type="ARBA" id="ARBA00022989"/>
    </source>
</evidence>
<dbReference type="AlphaFoldDB" id="A0AAJ6SUR3"/>
<evidence type="ECO:0000256" key="3">
    <source>
        <dbReference type="ARBA" id="ARBA00022692"/>
    </source>
</evidence>
<evidence type="ECO:0000256" key="6">
    <source>
        <dbReference type="RuleBase" id="RU363077"/>
    </source>
</evidence>
<accession>A0AAJ6SUR3</accession>
<evidence type="ECO:0000256" key="2">
    <source>
        <dbReference type="ARBA" id="ARBA00007635"/>
    </source>
</evidence>
<feature type="transmembrane region" description="Helical" evidence="6">
    <location>
        <begin position="20"/>
        <end position="39"/>
    </location>
</feature>
<keyword evidence="3 6" id="KW-0812">Transmembrane</keyword>
<sequence length="318" mass="34608">MGDQTSAGKLTVVFNKMTPYILMVCVQFGSAGNYILSMISLNRGMNRYVLIVYRNGVAALVLAPFALLLERKTRPKITLPIFLRIMALGFLEPILDQGFSYLGMQYTSASFTSAIMNAVPSVTFVIALIFRLERVRIKEIRSQAKVVGTLVTLGGALLMTVYKGPVIGLPWSQKTSQHGSTAASSDKHWVTGTLLLLVGCVSWSAFYVLQMETLKKYPAELSLASLICLAGSMQSLAIALVVAHHPSSWAVGWDTRLFTPLYTGIVASGVTYYVQGLVMKTRGPVFVTAFNPLCMIIVAALGSLILAEKLHLGRYGLN</sequence>
<feature type="transmembrane region" description="Helical" evidence="6">
    <location>
        <begin position="189"/>
        <end position="209"/>
    </location>
</feature>
<keyword evidence="4 6" id="KW-1133">Transmembrane helix</keyword>
<feature type="domain" description="EamA" evidence="7">
    <location>
        <begin position="191"/>
        <end position="312"/>
    </location>
</feature>
<feature type="transmembrane region" description="Helical" evidence="6">
    <location>
        <begin position="257"/>
        <end position="274"/>
    </location>
</feature>
<feature type="transmembrane region" description="Helical" evidence="6">
    <location>
        <begin position="51"/>
        <end position="69"/>
    </location>
</feature>
<dbReference type="InterPro" id="IPR000620">
    <property type="entry name" value="EamA_dom"/>
</dbReference>
<dbReference type="SUPFAM" id="SSF103481">
    <property type="entry name" value="Multidrug resistance efflux transporter EmrE"/>
    <property type="match status" value="1"/>
</dbReference>
<feature type="transmembrane region" description="Helical" evidence="6">
    <location>
        <begin position="114"/>
        <end position="132"/>
    </location>
</feature>
<dbReference type="GO" id="GO:0016020">
    <property type="term" value="C:membrane"/>
    <property type="evidence" value="ECO:0007669"/>
    <property type="project" value="UniProtKB-SubCell"/>
</dbReference>
<dbReference type="GeneID" id="105107218"/>
<evidence type="ECO:0000313" key="8">
    <source>
        <dbReference type="Proteomes" id="UP000694918"/>
    </source>
</evidence>
<keyword evidence="5 6" id="KW-0472">Membrane</keyword>
<dbReference type="PANTHER" id="PTHR31218">
    <property type="entry name" value="WAT1-RELATED PROTEIN"/>
    <property type="match status" value="1"/>
</dbReference>
<feature type="transmembrane region" description="Helical" evidence="6">
    <location>
        <begin position="286"/>
        <end position="307"/>
    </location>
</feature>
<evidence type="ECO:0000256" key="5">
    <source>
        <dbReference type="ARBA" id="ARBA00023136"/>
    </source>
</evidence>
<evidence type="ECO:0000313" key="9">
    <source>
        <dbReference type="RefSeq" id="XP_010999363.1"/>
    </source>
</evidence>
<protein>
    <recommendedName>
        <fullName evidence="6">WAT1-related protein</fullName>
    </recommendedName>
</protein>
<gene>
    <name evidence="9" type="primary">LOC105107218</name>
</gene>
<name>A0AAJ6SUR3_POPEU</name>
<dbReference type="GO" id="GO:0022857">
    <property type="term" value="F:transmembrane transporter activity"/>
    <property type="evidence" value="ECO:0007669"/>
    <property type="project" value="InterPro"/>
</dbReference>
<comment type="similarity">
    <text evidence="2 6">Belongs to the drug/metabolite transporter (DMT) superfamily. Plant drug/metabolite exporter (P-DME) (TC 2.A.7.4) family.</text>
</comment>